<dbReference type="OrthoDB" id="3397727at2"/>
<evidence type="ECO:0000313" key="2">
    <source>
        <dbReference type="EMBL" id="KRQ16357.1"/>
    </source>
</evidence>
<proteinExistence type="predicted"/>
<comment type="caution">
    <text evidence="2">The sequence shown here is derived from an EMBL/GenBank/DDBJ whole genome shotgun (WGS) entry which is preliminary data.</text>
</comment>
<feature type="domain" description="Saccharopine dehydrogenase-like C-terminal" evidence="1">
    <location>
        <begin position="120"/>
        <end position="367"/>
    </location>
</feature>
<keyword evidence="3" id="KW-1185">Reference proteome</keyword>
<dbReference type="RefSeq" id="WP_057742718.1">
    <property type="nucleotide sequence ID" value="NZ_LJYG01000026.1"/>
</dbReference>
<evidence type="ECO:0000259" key="1">
    <source>
        <dbReference type="Pfam" id="PF16653"/>
    </source>
</evidence>
<reference evidence="2 3" key="1">
    <citation type="submission" date="2015-09" db="EMBL/GenBank/DDBJ databases">
        <title>Draft Genome Sequence of Bradyrhizobium manausense Strain BR 3351T, a Novel Symbiotic Nitrogen-Fixing Alphaproteobacterium Isolated from Brazilian Amazon Rain Forest.</title>
        <authorList>
            <person name="De Araujo J.L."/>
            <person name="Zilli J.E."/>
        </authorList>
    </citation>
    <scope>NUCLEOTIDE SEQUENCE [LARGE SCALE GENOMIC DNA]</scope>
    <source>
        <strain evidence="2 3">BR3351</strain>
    </source>
</reference>
<evidence type="ECO:0000313" key="3">
    <source>
        <dbReference type="Proteomes" id="UP000051936"/>
    </source>
</evidence>
<dbReference type="InterPro" id="IPR036291">
    <property type="entry name" value="NAD(P)-bd_dom_sf"/>
</dbReference>
<protein>
    <recommendedName>
        <fullName evidence="1">Saccharopine dehydrogenase-like C-terminal domain-containing protein</fullName>
    </recommendedName>
</protein>
<gene>
    <name evidence="2" type="ORF">AOQ71_05160</name>
</gene>
<dbReference type="STRING" id="989370.AOQ71_05160"/>
<sequence length="397" mass="43354">MQADVIGAGTMGRGMAVLLREAFPRWTVRLIDRDMSALTAARDAWRCEILCTDQPQHAGLAPVVICAATWPVTLGVIESLAGRAARGLLVSISRPATKDMPRVQQVLIQAPTLAVVLPCGLEPGLTEILACYLLESTQEVQSLRMCCGGIVVPRPANPLGYKRLFGTSHLPLAKRDAYCIRDGALCVVPRFSDVQQLAWPDIGVLEHWHDGMQPRLSQYPKLSRPGANADQRTLRWTGHAEVVALLHHLGVLAEDTVDKDTGLTSKQLFERAAQRTLGLAEGEQTVTLLAIDLAGLRHGRRHMHSLRLNFTDRPDIRSMALATCLPVIFLVNCLISAGNAVSGLHYPENIITPRMTPGMLRWLAHQGVAITMDRSGDNAERIAGLGWSKLDSVPPRL</sequence>
<dbReference type="Gene3D" id="3.30.360.10">
    <property type="entry name" value="Dihydrodipicolinate Reductase, domain 2"/>
    <property type="match status" value="1"/>
</dbReference>
<name>A0A0R3EA61_9BRAD</name>
<dbReference type="SUPFAM" id="SSF51735">
    <property type="entry name" value="NAD(P)-binding Rossmann-fold domains"/>
    <property type="match status" value="1"/>
</dbReference>
<dbReference type="SUPFAM" id="SSF55347">
    <property type="entry name" value="Glyceraldehyde-3-phosphate dehydrogenase-like, C-terminal domain"/>
    <property type="match status" value="1"/>
</dbReference>
<dbReference type="Proteomes" id="UP000051936">
    <property type="component" value="Unassembled WGS sequence"/>
</dbReference>
<dbReference type="Gene3D" id="3.40.50.720">
    <property type="entry name" value="NAD(P)-binding Rossmann-like Domain"/>
    <property type="match status" value="1"/>
</dbReference>
<dbReference type="InterPro" id="IPR032095">
    <property type="entry name" value="Sacchrp_dh-like_C"/>
</dbReference>
<dbReference type="AlphaFoldDB" id="A0A0R3EA61"/>
<organism evidence="2 3">
    <name type="scientific">Bradyrhizobium manausense</name>
    <dbReference type="NCBI Taxonomy" id="989370"/>
    <lineage>
        <taxon>Bacteria</taxon>
        <taxon>Pseudomonadati</taxon>
        <taxon>Pseudomonadota</taxon>
        <taxon>Alphaproteobacteria</taxon>
        <taxon>Hyphomicrobiales</taxon>
        <taxon>Nitrobacteraceae</taxon>
        <taxon>Bradyrhizobium</taxon>
    </lineage>
</organism>
<dbReference type="Pfam" id="PF16653">
    <property type="entry name" value="Sacchrp_dh_C"/>
    <property type="match status" value="1"/>
</dbReference>
<accession>A0A0R3EA61</accession>
<dbReference type="EMBL" id="LJYG01000026">
    <property type="protein sequence ID" value="KRQ16357.1"/>
    <property type="molecule type" value="Genomic_DNA"/>
</dbReference>